<evidence type="ECO:0000256" key="9">
    <source>
        <dbReference type="HAMAP-Rule" id="MF_00911"/>
    </source>
</evidence>
<dbReference type="GO" id="GO:0032153">
    <property type="term" value="C:cell division site"/>
    <property type="evidence" value="ECO:0007669"/>
    <property type="project" value="UniProtKB-UniRule"/>
</dbReference>
<evidence type="ECO:0000313" key="12">
    <source>
        <dbReference type="EMBL" id="WWY04040.1"/>
    </source>
</evidence>
<evidence type="ECO:0000313" key="11">
    <source>
        <dbReference type="EMBL" id="MDD9328687.1"/>
    </source>
</evidence>
<dbReference type="InterPro" id="IPR013685">
    <property type="entry name" value="POTRA_FtsQ_type"/>
</dbReference>
<dbReference type="InterPro" id="IPR045335">
    <property type="entry name" value="FtsQ_C_sf"/>
</dbReference>
<evidence type="ECO:0000259" key="10">
    <source>
        <dbReference type="PROSITE" id="PS51779"/>
    </source>
</evidence>
<comment type="subcellular location">
    <subcellularLocation>
        <location evidence="9">Cell inner membrane</location>
        <topology evidence="9">Single-pass type II membrane protein</topology>
    </subcellularLocation>
    <subcellularLocation>
        <location evidence="1">Membrane</location>
    </subcellularLocation>
    <text evidence="9">Localizes to the division septum.</text>
</comment>
<keyword evidence="7 9" id="KW-0472">Membrane</keyword>
<gene>
    <name evidence="9" type="primary">ftsQ</name>
    <name evidence="11" type="ORF">ORY91_002125</name>
    <name evidence="12" type="ORF">V9W64_04800</name>
</gene>
<keyword evidence="4 9" id="KW-0132">Cell division</keyword>
<keyword evidence="6 9" id="KW-1133">Transmembrane helix</keyword>
<sequence length="252" mass="27878">MWNNASAMRRISGWLTVLLFLLLLAAGGAWLYHSPYFPIKQVVISGDIRHTDEAVLQKIAKQYIRGNILRADLNGAQTAYAALPWLAEAQVRRRLPDTVEIVLRERIAVARWGEEAGRLVDTEGTVFAGEVAEPLPQLVGEAGAARDMVAHLSAFQTALSREKLAVRRLVYTPRSAWELVLDNGLTVRLGREDENARLARFIAVWQPVLREQAPRLQYVDMRYKDGFAVRAKPADEAAPDQAASAAAAAPSN</sequence>
<keyword evidence="2 9" id="KW-1003">Cell membrane</keyword>
<evidence type="ECO:0000256" key="7">
    <source>
        <dbReference type="ARBA" id="ARBA00023136"/>
    </source>
</evidence>
<protein>
    <recommendedName>
        <fullName evidence="9">Cell division protein FtsQ</fullName>
    </recommendedName>
</protein>
<keyword evidence="8 9" id="KW-0131">Cell cycle</keyword>
<keyword evidence="5 9" id="KW-0812">Transmembrane</keyword>
<reference evidence="11" key="1">
    <citation type="submission" date="2022-10" db="EMBL/GenBank/DDBJ databases">
        <authorList>
            <person name="Boutroux M."/>
        </authorList>
    </citation>
    <scope>NUCLEOTIDE SEQUENCE</scope>
    <source>
        <strain evidence="11">51.81</strain>
    </source>
</reference>
<dbReference type="Gene3D" id="3.40.50.11690">
    <property type="entry name" value="Cell division protein FtsQ/DivIB"/>
    <property type="match status" value="1"/>
</dbReference>
<evidence type="ECO:0000256" key="2">
    <source>
        <dbReference type="ARBA" id="ARBA00022475"/>
    </source>
</evidence>
<comment type="subunit">
    <text evidence="9">Part of a complex composed of FtsB, FtsL and FtsQ.</text>
</comment>
<dbReference type="EMBL" id="JAPQFL010000008">
    <property type="protein sequence ID" value="MDD9328687.1"/>
    <property type="molecule type" value="Genomic_DNA"/>
</dbReference>
<evidence type="ECO:0000256" key="4">
    <source>
        <dbReference type="ARBA" id="ARBA00022618"/>
    </source>
</evidence>
<dbReference type="HAMAP" id="MF_00911">
    <property type="entry name" value="FtsQ_subfam"/>
    <property type="match status" value="1"/>
</dbReference>
<keyword evidence="3 9" id="KW-0997">Cell inner membrane</keyword>
<dbReference type="GO" id="GO:0005886">
    <property type="term" value="C:plasma membrane"/>
    <property type="evidence" value="ECO:0007669"/>
    <property type="project" value="UniProtKB-SubCell"/>
</dbReference>
<dbReference type="PANTHER" id="PTHR35851">
    <property type="entry name" value="CELL DIVISION PROTEIN FTSQ"/>
    <property type="match status" value="1"/>
</dbReference>
<dbReference type="Proteomes" id="UP001149607">
    <property type="component" value="Chromosome"/>
</dbReference>
<name>A0A9X4E312_9NEIS</name>
<comment type="function">
    <text evidence="9">Essential cell division protein. May link together the upstream cell division proteins, which are predominantly cytoplasmic, with the downstream cell division proteins, which are predominantly periplasmic. May control correct divisome assembly.</text>
</comment>
<accession>A0A9X4E312</accession>
<organism evidence="11">
    <name type="scientific">Neisseria leonii</name>
    <dbReference type="NCBI Taxonomy" id="2995413"/>
    <lineage>
        <taxon>Bacteria</taxon>
        <taxon>Pseudomonadati</taxon>
        <taxon>Pseudomonadota</taxon>
        <taxon>Betaproteobacteria</taxon>
        <taxon>Neisseriales</taxon>
        <taxon>Neisseriaceae</taxon>
        <taxon>Neisseria</taxon>
    </lineage>
</organism>
<dbReference type="PANTHER" id="PTHR35851:SF1">
    <property type="entry name" value="CELL DIVISION PROTEIN FTSQ"/>
    <property type="match status" value="1"/>
</dbReference>
<proteinExistence type="inferred from homology"/>
<feature type="domain" description="POTRA" evidence="10">
    <location>
        <begin position="37"/>
        <end position="106"/>
    </location>
</feature>
<evidence type="ECO:0000256" key="5">
    <source>
        <dbReference type="ARBA" id="ARBA00022692"/>
    </source>
</evidence>
<dbReference type="RefSeq" id="WP_274585733.1">
    <property type="nucleotide sequence ID" value="NZ_CP146598.1"/>
</dbReference>
<dbReference type="InterPro" id="IPR034746">
    <property type="entry name" value="POTRA"/>
</dbReference>
<dbReference type="Gene3D" id="3.10.20.310">
    <property type="entry name" value="membrane protein fhac"/>
    <property type="match status" value="1"/>
</dbReference>
<keyword evidence="13" id="KW-1185">Reference proteome</keyword>
<dbReference type="Pfam" id="PF08478">
    <property type="entry name" value="POTRA_1"/>
    <property type="match status" value="1"/>
</dbReference>
<dbReference type="Pfam" id="PF03799">
    <property type="entry name" value="FtsQ_DivIB_C"/>
    <property type="match status" value="1"/>
</dbReference>
<evidence type="ECO:0000256" key="6">
    <source>
        <dbReference type="ARBA" id="ARBA00022989"/>
    </source>
</evidence>
<dbReference type="PROSITE" id="PS51779">
    <property type="entry name" value="POTRA"/>
    <property type="match status" value="1"/>
</dbReference>
<evidence type="ECO:0000256" key="1">
    <source>
        <dbReference type="ARBA" id="ARBA00004370"/>
    </source>
</evidence>
<reference evidence="12" key="2">
    <citation type="submission" date="2024-02" db="EMBL/GenBank/DDBJ databases">
        <title>Neisseria leonii sp. nov.</title>
        <authorList>
            <person name="Boutroux M."/>
            <person name="Favre-Rochex S."/>
            <person name="Gorgette O."/>
            <person name="Touak G."/>
            <person name="Muhle E."/>
            <person name="Chesneau O."/>
            <person name="Clermont D."/>
            <person name="Rahi P."/>
        </authorList>
    </citation>
    <scope>NUCLEOTIDE SEQUENCE</scope>
    <source>
        <strain evidence="12">51.81</strain>
    </source>
</reference>
<dbReference type="InterPro" id="IPR005548">
    <property type="entry name" value="Cell_div_FtsQ/DivIB_C"/>
</dbReference>
<dbReference type="AlphaFoldDB" id="A0A9X4E312"/>
<dbReference type="GO" id="GO:0090529">
    <property type="term" value="P:cell septum assembly"/>
    <property type="evidence" value="ECO:0007669"/>
    <property type="project" value="InterPro"/>
</dbReference>
<evidence type="ECO:0000256" key="8">
    <source>
        <dbReference type="ARBA" id="ARBA00023306"/>
    </source>
</evidence>
<evidence type="ECO:0000313" key="13">
    <source>
        <dbReference type="Proteomes" id="UP001149607"/>
    </source>
</evidence>
<comment type="similarity">
    <text evidence="9">Belongs to the FtsQ/DivIB family. FtsQ subfamily.</text>
</comment>
<dbReference type="EMBL" id="CP146598">
    <property type="protein sequence ID" value="WWY04040.1"/>
    <property type="molecule type" value="Genomic_DNA"/>
</dbReference>
<dbReference type="GO" id="GO:0043093">
    <property type="term" value="P:FtsZ-dependent cytokinesis"/>
    <property type="evidence" value="ECO:0007669"/>
    <property type="project" value="UniProtKB-UniRule"/>
</dbReference>
<evidence type="ECO:0000256" key="3">
    <source>
        <dbReference type="ARBA" id="ARBA00022519"/>
    </source>
</evidence>
<dbReference type="InterPro" id="IPR026579">
    <property type="entry name" value="FtsQ"/>
</dbReference>